<sequence>MGYILKPPILGKEQARLVMDVSGPPVCTGRIIARLSGGRGGRGGRGGVAGPCGARGMMDHAVGLSAFHHTTSYCITASTNCGLKFLFGRKTIE</sequence>
<dbReference type="Proteomes" id="UP000823941">
    <property type="component" value="Chromosome 29"/>
</dbReference>
<dbReference type="EMBL" id="JAHIBW010000029">
    <property type="protein sequence ID" value="KAG7295727.1"/>
    <property type="molecule type" value="Genomic_DNA"/>
</dbReference>
<keyword evidence="2" id="KW-1185">Reference proteome</keyword>
<reference evidence="1 2" key="1">
    <citation type="submission" date="2021-06" db="EMBL/GenBank/DDBJ databases">
        <title>A haploid diamondback moth (Plutella xylostella L.) genome assembly resolves 31 chromosomes and identifies a diamide resistance mutation.</title>
        <authorList>
            <person name="Ward C.M."/>
            <person name="Perry K.D."/>
            <person name="Baker G."/>
            <person name="Powis K."/>
            <person name="Heckel D.G."/>
            <person name="Baxter S.W."/>
        </authorList>
    </citation>
    <scope>NUCLEOTIDE SEQUENCE [LARGE SCALE GENOMIC DNA]</scope>
    <source>
        <strain evidence="1 2">LV</strain>
        <tissue evidence="1">Single pupa</tissue>
    </source>
</reference>
<organism evidence="1 2">
    <name type="scientific">Plutella xylostella</name>
    <name type="common">Diamondback moth</name>
    <name type="synonym">Plutella maculipennis</name>
    <dbReference type="NCBI Taxonomy" id="51655"/>
    <lineage>
        <taxon>Eukaryota</taxon>
        <taxon>Metazoa</taxon>
        <taxon>Ecdysozoa</taxon>
        <taxon>Arthropoda</taxon>
        <taxon>Hexapoda</taxon>
        <taxon>Insecta</taxon>
        <taxon>Pterygota</taxon>
        <taxon>Neoptera</taxon>
        <taxon>Endopterygota</taxon>
        <taxon>Lepidoptera</taxon>
        <taxon>Glossata</taxon>
        <taxon>Ditrysia</taxon>
        <taxon>Yponomeutoidea</taxon>
        <taxon>Plutellidae</taxon>
        <taxon>Plutella</taxon>
    </lineage>
</organism>
<comment type="caution">
    <text evidence="1">The sequence shown here is derived from an EMBL/GenBank/DDBJ whole genome shotgun (WGS) entry which is preliminary data.</text>
</comment>
<name>A0ABQ7PRX5_PLUXY</name>
<evidence type="ECO:0000313" key="2">
    <source>
        <dbReference type="Proteomes" id="UP000823941"/>
    </source>
</evidence>
<protein>
    <submittedName>
        <fullName evidence="1">Uncharacterized protein</fullName>
    </submittedName>
</protein>
<gene>
    <name evidence="1" type="ORF">JYU34_020769</name>
</gene>
<proteinExistence type="predicted"/>
<accession>A0ABQ7PRX5</accession>
<evidence type="ECO:0000313" key="1">
    <source>
        <dbReference type="EMBL" id="KAG7295727.1"/>
    </source>
</evidence>